<dbReference type="Pfam" id="PF00293">
    <property type="entry name" value="NUDIX"/>
    <property type="match status" value="1"/>
</dbReference>
<dbReference type="GO" id="GO:0016787">
    <property type="term" value="F:hydrolase activity"/>
    <property type="evidence" value="ECO:0007669"/>
    <property type="project" value="UniProtKB-KW"/>
</dbReference>
<proteinExistence type="predicted"/>
<dbReference type="Gene3D" id="3.90.79.10">
    <property type="entry name" value="Nucleoside Triphosphate Pyrophosphohydrolase"/>
    <property type="match status" value="1"/>
</dbReference>
<gene>
    <name evidence="3" type="ORF">GCM10009727_03580</name>
</gene>
<evidence type="ECO:0000313" key="4">
    <source>
        <dbReference type="Proteomes" id="UP001501020"/>
    </source>
</evidence>
<organism evidence="3 4">
    <name type="scientific">Actinomadura napierensis</name>
    <dbReference type="NCBI Taxonomy" id="267854"/>
    <lineage>
        <taxon>Bacteria</taxon>
        <taxon>Bacillati</taxon>
        <taxon>Actinomycetota</taxon>
        <taxon>Actinomycetes</taxon>
        <taxon>Streptosporangiales</taxon>
        <taxon>Thermomonosporaceae</taxon>
        <taxon>Actinomadura</taxon>
    </lineage>
</organism>
<sequence>MSWLPPEEYVRTLPNATMYAALYFTDAEGNPLALRSAHGVETWQFPGGNVEHGDATPFAAAVRECREETGIEFDGPPALLLTHFIPPHRGWPCAKIGFVFDGGVLTASELDQIVLDPSEHTDWLVQPLGAWKTMMSPRLFARVAALHEARGGGSAAFLCEPEPNVM</sequence>
<dbReference type="EMBL" id="BAAAMR010000002">
    <property type="protein sequence ID" value="GAA2119608.1"/>
    <property type="molecule type" value="Genomic_DNA"/>
</dbReference>
<comment type="caution">
    <text evidence="3">The sequence shown here is derived from an EMBL/GenBank/DDBJ whole genome shotgun (WGS) entry which is preliminary data.</text>
</comment>
<dbReference type="PRINTS" id="PR00502">
    <property type="entry name" value="NUDIXFAMILY"/>
</dbReference>
<name>A0ABN2Y0G1_9ACTN</name>
<dbReference type="SUPFAM" id="SSF55811">
    <property type="entry name" value="Nudix"/>
    <property type="match status" value="1"/>
</dbReference>
<dbReference type="PROSITE" id="PS51462">
    <property type="entry name" value="NUDIX"/>
    <property type="match status" value="1"/>
</dbReference>
<evidence type="ECO:0000313" key="3">
    <source>
        <dbReference type="EMBL" id="GAA2119608.1"/>
    </source>
</evidence>
<dbReference type="InterPro" id="IPR000086">
    <property type="entry name" value="NUDIX_hydrolase_dom"/>
</dbReference>
<feature type="domain" description="Nudix hydrolase" evidence="2">
    <location>
        <begin position="13"/>
        <end position="148"/>
    </location>
</feature>
<dbReference type="InterPro" id="IPR020476">
    <property type="entry name" value="Nudix_hydrolase"/>
</dbReference>
<dbReference type="InterPro" id="IPR015797">
    <property type="entry name" value="NUDIX_hydrolase-like_dom_sf"/>
</dbReference>
<keyword evidence="1 3" id="KW-0378">Hydrolase</keyword>
<dbReference type="Proteomes" id="UP001501020">
    <property type="component" value="Unassembled WGS sequence"/>
</dbReference>
<accession>A0ABN2Y0G1</accession>
<evidence type="ECO:0000256" key="1">
    <source>
        <dbReference type="ARBA" id="ARBA00022801"/>
    </source>
</evidence>
<reference evidence="3 4" key="1">
    <citation type="journal article" date="2019" name="Int. J. Syst. Evol. Microbiol.">
        <title>The Global Catalogue of Microorganisms (GCM) 10K type strain sequencing project: providing services to taxonomists for standard genome sequencing and annotation.</title>
        <authorList>
            <consortium name="The Broad Institute Genomics Platform"/>
            <consortium name="The Broad Institute Genome Sequencing Center for Infectious Disease"/>
            <person name="Wu L."/>
            <person name="Ma J."/>
        </authorList>
    </citation>
    <scope>NUCLEOTIDE SEQUENCE [LARGE SCALE GENOMIC DNA]</scope>
    <source>
        <strain evidence="3 4">JCM 13850</strain>
    </source>
</reference>
<evidence type="ECO:0000259" key="2">
    <source>
        <dbReference type="PROSITE" id="PS51462"/>
    </source>
</evidence>
<protein>
    <submittedName>
        <fullName evidence="3">NUDIX hydrolase</fullName>
    </submittedName>
</protein>
<keyword evidence="4" id="KW-1185">Reference proteome</keyword>